<accession>A0AA37H5K0</accession>
<feature type="domain" description="BD-FAE-like" evidence="4">
    <location>
        <begin position="152"/>
        <end position="310"/>
    </location>
</feature>
<dbReference type="EMBL" id="BPQJ01000001">
    <property type="protein sequence ID" value="GJD60027.1"/>
    <property type="molecule type" value="Genomic_DNA"/>
</dbReference>
<keyword evidence="6" id="KW-1185">Reference proteome</keyword>
<organism evidence="5 6">
    <name type="scientific">Methylobacterium frigidaeris</name>
    <dbReference type="NCBI Taxonomy" id="2038277"/>
    <lineage>
        <taxon>Bacteria</taxon>
        <taxon>Pseudomonadati</taxon>
        <taxon>Pseudomonadota</taxon>
        <taxon>Alphaproteobacteria</taxon>
        <taxon>Hyphomicrobiales</taxon>
        <taxon>Methylobacteriaceae</taxon>
        <taxon>Methylobacterium</taxon>
    </lineage>
</organism>
<comment type="caution">
    <text evidence="5">The sequence shown here is derived from an EMBL/GenBank/DDBJ whole genome shotgun (WGS) entry which is preliminary data.</text>
</comment>
<protein>
    <recommendedName>
        <fullName evidence="4">BD-FAE-like domain-containing protein</fullName>
    </recommendedName>
</protein>
<feature type="region of interest" description="Disordered" evidence="2">
    <location>
        <begin position="18"/>
        <end position="98"/>
    </location>
</feature>
<sequence>MALHRRTLLTGTAALALAPAALAQERPVGQDKLQDDKRRDDKPEEGRPQQETPRAKPSGHDGPPQTAPGATLEVLRLWPGKPPGGGGPGPDGPRFDESREGVVTGVAEPCLLVMRPARPTGSAMVIAAGGGYRRIDLGHEAVPVGRWLNTLGVTAFALVYRLPGEGWAAGADAPIQDALRATRLVRARARRYGYETNRVGVMGFSAGGHLMGAASTRFASPLYRPVDEDDAVSARPDVAALIYPVITLKPPFDRTSSRRVLVGESPTRVATDAYSVETHVPPESPPTFLAQAADDPIAVVDNSLLMYAALRAAEVPVEMHLFERGGHGFNLGVPGSPASAWPGLFATWARRRGFIRA</sequence>
<evidence type="ECO:0000313" key="5">
    <source>
        <dbReference type="EMBL" id="GJD60027.1"/>
    </source>
</evidence>
<dbReference type="AlphaFoldDB" id="A0AA37H5K0"/>
<keyword evidence="1" id="KW-0378">Hydrolase</keyword>
<dbReference type="InterPro" id="IPR049492">
    <property type="entry name" value="BD-FAE-like_dom"/>
</dbReference>
<dbReference type="RefSeq" id="WP_099901828.1">
    <property type="nucleotide sequence ID" value="NZ_BPQJ01000001.1"/>
</dbReference>
<dbReference type="PANTHER" id="PTHR48081:SF6">
    <property type="entry name" value="PEPTIDASE S9 PROLYL OLIGOPEPTIDASE CATALYTIC DOMAIN-CONTAINING PROTEIN"/>
    <property type="match status" value="1"/>
</dbReference>
<dbReference type="Proteomes" id="UP001055286">
    <property type="component" value="Unassembled WGS sequence"/>
</dbReference>
<dbReference type="InterPro" id="IPR050300">
    <property type="entry name" value="GDXG_lipolytic_enzyme"/>
</dbReference>
<dbReference type="InterPro" id="IPR029058">
    <property type="entry name" value="AB_hydrolase_fold"/>
</dbReference>
<evidence type="ECO:0000313" key="6">
    <source>
        <dbReference type="Proteomes" id="UP001055286"/>
    </source>
</evidence>
<evidence type="ECO:0000256" key="1">
    <source>
        <dbReference type="ARBA" id="ARBA00022801"/>
    </source>
</evidence>
<evidence type="ECO:0000256" key="2">
    <source>
        <dbReference type="SAM" id="MobiDB-lite"/>
    </source>
</evidence>
<gene>
    <name evidence="5" type="ORF">MPEAHAMD_0159</name>
</gene>
<evidence type="ECO:0000256" key="3">
    <source>
        <dbReference type="SAM" id="SignalP"/>
    </source>
</evidence>
<reference evidence="5" key="2">
    <citation type="submission" date="2021-08" db="EMBL/GenBank/DDBJ databases">
        <authorList>
            <person name="Tani A."/>
            <person name="Ola A."/>
            <person name="Ogura Y."/>
            <person name="Katsura K."/>
            <person name="Hayashi T."/>
        </authorList>
    </citation>
    <scope>NUCLEOTIDE SEQUENCE</scope>
    <source>
        <strain evidence="5">JCM 32048</strain>
    </source>
</reference>
<proteinExistence type="predicted"/>
<dbReference type="Pfam" id="PF20434">
    <property type="entry name" value="BD-FAE"/>
    <property type="match status" value="1"/>
</dbReference>
<feature type="signal peptide" evidence="3">
    <location>
        <begin position="1"/>
        <end position="23"/>
    </location>
</feature>
<dbReference type="SUPFAM" id="SSF53474">
    <property type="entry name" value="alpha/beta-Hydrolases"/>
    <property type="match status" value="1"/>
</dbReference>
<evidence type="ECO:0000259" key="4">
    <source>
        <dbReference type="Pfam" id="PF20434"/>
    </source>
</evidence>
<feature type="chain" id="PRO_5041300671" description="BD-FAE-like domain-containing protein" evidence="3">
    <location>
        <begin position="24"/>
        <end position="357"/>
    </location>
</feature>
<dbReference type="Gene3D" id="3.40.50.1820">
    <property type="entry name" value="alpha/beta hydrolase"/>
    <property type="match status" value="1"/>
</dbReference>
<name>A0AA37H5K0_9HYPH</name>
<reference evidence="5" key="1">
    <citation type="journal article" date="2016" name="Front. Microbiol.">
        <title>Genome Sequence of the Piezophilic, Mesophilic Sulfate-Reducing Bacterium Desulfovibrio indicus J2T.</title>
        <authorList>
            <person name="Cao J."/>
            <person name="Maignien L."/>
            <person name="Shao Z."/>
            <person name="Alain K."/>
            <person name="Jebbar M."/>
        </authorList>
    </citation>
    <scope>NUCLEOTIDE SEQUENCE</scope>
    <source>
        <strain evidence="5">JCM 32048</strain>
    </source>
</reference>
<dbReference type="GO" id="GO:0016787">
    <property type="term" value="F:hydrolase activity"/>
    <property type="evidence" value="ECO:0007669"/>
    <property type="project" value="UniProtKB-KW"/>
</dbReference>
<dbReference type="PANTHER" id="PTHR48081">
    <property type="entry name" value="AB HYDROLASE SUPERFAMILY PROTEIN C4A8.06C"/>
    <property type="match status" value="1"/>
</dbReference>
<keyword evidence="3" id="KW-0732">Signal</keyword>
<feature type="compositionally biased region" description="Basic and acidic residues" evidence="2">
    <location>
        <begin position="28"/>
        <end position="48"/>
    </location>
</feature>